<feature type="transmembrane region" description="Helical" evidence="1">
    <location>
        <begin position="15"/>
        <end position="32"/>
    </location>
</feature>
<keyword evidence="1" id="KW-0472">Membrane</keyword>
<feature type="transmembrane region" description="Helical" evidence="1">
    <location>
        <begin position="44"/>
        <end position="63"/>
    </location>
</feature>
<protein>
    <submittedName>
        <fullName evidence="2">Uncharacterized protein</fullName>
    </submittedName>
</protein>
<dbReference type="InterPro" id="IPR051533">
    <property type="entry name" value="WaaL-like"/>
</dbReference>
<keyword evidence="1" id="KW-0812">Transmembrane</keyword>
<dbReference type="PANTHER" id="PTHR37422:SF13">
    <property type="entry name" value="LIPOPOLYSACCHARIDE BIOSYNTHESIS PROTEIN PA4999-RELATED"/>
    <property type="match status" value="1"/>
</dbReference>
<dbReference type="PANTHER" id="PTHR37422">
    <property type="entry name" value="TEICHURONIC ACID BIOSYNTHESIS PROTEIN TUAE"/>
    <property type="match status" value="1"/>
</dbReference>
<evidence type="ECO:0000256" key="1">
    <source>
        <dbReference type="SAM" id="Phobius"/>
    </source>
</evidence>
<proteinExistence type="predicted"/>
<accession>X1HZ66</accession>
<keyword evidence="1" id="KW-1133">Transmembrane helix</keyword>
<dbReference type="EMBL" id="BARU01028817">
    <property type="protein sequence ID" value="GAH74752.1"/>
    <property type="molecule type" value="Genomic_DNA"/>
</dbReference>
<sequence length="98" mass="10996">QIVNNEYLEILAESGILGLALFALIIIILIIRNIKAIIKAQDKFIKAILVGLLAAFIGILVQYNTFSILYVMHIWFTIGLMIAVQNIVLRNNKNNEVS</sequence>
<organism evidence="2">
    <name type="scientific">marine sediment metagenome</name>
    <dbReference type="NCBI Taxonomy" id="412755"/>
    <lineage>
        <taxon>unclassified sequences</taxon>
        <taxon>metagenomes</taxon>
        <taxon>ecological metagenomes</taxon>
    </lineage>
</organism>
<gene>
    <name evidence="2" type="ORF">S03H2_45953</name>
</gene>
<feature type="non-terminal residue" evidence="2">
    <location>
        <position position="1"/>
    </location>
</feature>
<evidence type="ECO:0000313" key="2">
    <source>
        <dbReference type="EMBL" id="GAH74752.1"/>
    </source>
</evidence>
<comment type="caution">
    <text evidence="2">The sequence shown here is derived from an EMBL/GenBank/DDBJ whole genome shotgun (WGS) entry which is preliminary data.</text>
</comment>
<dbReference type="AlphaFoldDB" id="X1HZ66"/>
<name>X1HZ66_9ZZZZ</name>
<reference evidence="2" key="1">
    <citation type="journal article" date="2014" name="Front. Microbiol.">
        <title>High frequency of phylogenetically diverse reductive dehalogenase-homologous genes in deep subseafloor sedimentary metagenomes.</title>
        <authorList>
            <person name="Kawai M."/>
            <person name="Futagami T."/>
            <person name="Toyoda A."/>
            <person name="Takaki Y."/>
            <person name="Nishi S."/>
            <person name="Hori S."/>
            <person name="Arai W."/>
            <person name="Tsubouchi T."/>
            <person name="Morono Y."/>
            <person name="Uchiyama I."/>
            <person name="Ito T."/>
            <person name="Fujiyama A."/>
            <person name="Inagaki F."/>
            <person name="Takami H."/>
        </authorList>
    </citation>
    <scope>NUCLEOTIDE SEQUENCE</scope>
    <source>
        <strain evidence="2">Expedition CK06-06</strain>
    </source>
</reference>
<feature type="transmembrane region" description="Helical" evidence="1">
    <location>
        <begin position="69"/>
        <end position="89"/>
    </location>
</feature>